<dbReference type="PANTHER" id="PTHR42718:SF46">
    <property type="entry name" value="BLR6921 PROTEIN"/>
    <property type="match status" value="1"/>
</dbReference>
<feature type="transmembrane region" description="Helical" evidence="8">
    <location>
        <begin position="45"/>
        <end position="71"/>
    </location>
</feature>
<feature type="transmembrane region" description="Helical" evidence="8">
    <location>
        <begin position="108"/>
        <end position="130"/>
    </location>
</feature>
<dbReference type="Pfam" id="PF07690">
    <property type="entry name" value="MFS_1"/>
    <property type="match status" value="1"/>
</dbReference>
<dbReference type="GO" id="GO:0022857">
    <property type="term" value="F:transmembrane transporter activity"/>
    <property type="evidence" value="ECO:0007669"/>
    <property type="project" value="InterPro"/>
</dbReference>
<dbReference type="GO" id="GO:0005886">
    <property type="term" value="C:plasma membrane"/>
    <property type="evidence" value="ECO:0007669"/>
    <property type="project" value="UniProtKB-SubCell"/>
</dbReference>
<organism evidence="10 11">
    <name type="scientific">Actinocrinis puniceicyclus</name>
    <dbReference type="NCBI Taxonomy" id="977794"/>
    <lineage>
        <taxon>Bacteria</taxon>
        <taxon>Bacillati</taxon>
        <taxon>Actinomycetota</taxon>
        <taxon>Actinomycetes</taxon>
        <taxon>Catenulisporales</taxon>
        <taxon>Actinospicaceae</taxon>
        <taxon>Actinocrinis</taxon>
    </lineage>
</organism>
<keyword evidence="6 8" id="KW-0472">Membrane</keyword>
<feature type="transmembrane region" description="Helical" evidence="8">
    <location>
        <begin position="274"/>
        <end position="293"/>
    </location>
</feature>
<keyword evidence="2" id="KW-0813">Transport</keyword>
<gene>
    <name evidence="10" type="ORF">KGA66_20500</name>
</gene>
<keyword evidence="3" id="KW-1003">Cell membrane</keyword>
<dbReference type="CDD" id="cd17321">
    <property type="entry name" value="MFS_MMR_MDR_like"/>
    <property type="match status" value="1"/>
</dbReference>
<dbReference type="SUPFAM" id="SSF103473">
    <property type="entry name" value="MFS general substrate transporter"/>
    <property type="match status" value="1"/>
</dbReference>
<feature type="transmembrane region" description="Helical" evidence="8">
    <location>
        <begin position="15"/>
        <end position="39"/>
    </location>
</feature>
<feature type="transmembrane region" description="Helical" evidence="8">
    <location>
        <begin position="313"/>
        <end position="331"/>
    </location>
</feature>
<evidence type="ECO:0000256" key="4">
    <source>
        <dbReference type="ARBA" id="ARBA00022692"/>
    </source>
</evidence>
<feature type="transmembrane region" description="Helical" evidence="8">
    <location>
        <begin position="338"/>
        <end position="356"/>
    </location>
</feature>
<feature type="compositionally biased region" description="Basic residues" evidence="7">
    <location>
        <begin position="547"/>
        <end position="556"/>
    </location>
</feature>
<sequence length="565" mass="57612">MTHTDTAAQRGTRTALTLAAVAVVQFMVSLDLSVVNVALPRIGSGLGFTALGLTWVINAYALTFGGLLLLGGKIADRYGHKRVLLAGLPAFGLASLAGGLAQSPGELVAARAVQGAGAAAMAPAALAVLVSTFPPGKARLRAFGVWSATNAAGGALGVLAGGLLTQYATWRWVMFINLPMVALASLLVARAVPAARRTGAPARPDLLGALLATSALTLIVLGVVRTNQYPWGSPVTIATLTAATALLAAFVLVEHTTRRDPLIRLGLFTNRHVTAANAYTLLLGGSLACAFYFMSLYLQRVLGTGPARTGAEFLPLALAVVIGSALAARLGEQLTPRALLTIGALTTTAGFAWFAFIQDTGTYTTDVLGPSIVLRRHGRRVGGRGGVGGRVGGCGCVGAGAGAGAGAGQGQIGDGDGGEHQGGADGHAEGIAVVEVVRRRSGAGAVAGRGAQRGQAERCADLAGAVEQAGGGAHFAGRDAGGGDGYARGQGQAEAEAVRCRRRNRRCPSRLTCLWMLLAASRRRAEGRRCGGGWRARSHGGGAPSRRSVRHPHTRAAHPVEKIAD</sequence>
<evidence type="ECO:0000313" key="10">
    <source>
        <dbReference type="EMBL" id="MBS2965444.1"/>
    </source>
</evidence>
<dbReference type="PANTHER" id="PTHR42718">
    <property type="entry name" value="MAJOR FACILITATOR SUPERFAMILY MULTIDRUG TRANSPORTER MFSC"/>
    <property type="match status" value="1"/>
</dbReference>
<comment type="caution">
    <text evidence="10">The sequence shown here is derived from an EMBL/GenBank/DDBJ whole genome shotgun (WGS) entry which is preliminary data.</text>
</comment>
<evidence type="ECO:0000256" key="3">
    <source>
        <dbReference type="ARBA" id="ARBA00022475"/>
    </source>
</evidence>
<dbReference type="PRINTS" id="PR01036">
    <property type="entry name" value="TCRTETB"/>
</dbReference>
<keyword evidence="5 8" id="KW-1133">Transmembrane helix</keyword>
<feature type="transmembrane region" description="Helical" evidence="8">
    <location>
        <begin position="231"/>
        <end position="253"/>
    </location>
</feature>
<evidence type="ECO:0000256" key="6">
    <source>
        <dbReference type="ARBA" id="ARBA00023136"/>
    </source>
</evidence>
<dbReference type="Proteomes" id="UP000677913">
    <property type="component" value="Unassembled WGS sequence"/>
</dbReference>
<evidence type="ECO:0000256" key="2">
    <source>
        <dbReference type="ARBA" id="ARBA00022448"/>
    </source>
</evidence>
<comment type="subcellular location">
    <subcellularLocation>
        <location evidence="1">Cell membrane</location>
        <topology evidence="1">Multi-pass membrane protein</topology>
    </subcellularLocation>
</comment>
<dbReference type="EMBL" id="JAGSXH010000084">
    <property type="protein sequence ID" value="MBS2965444.1"/>
    <property type="molecule type" value="Genomic_DNA"/>
</dbReference>
<dbReference type="InterPro" id="IPR036259">
    <property type="entry name" value="MFS_trans_sf"/>
</dbReference>
<evidence type="ECO:0000256" key="8">
    <source>
        <dbReference type="SAM" id="Phobius"/>
    </source>
</evidence>
<proteinExistence type="predicted"/>
<feature type="transmembrane region" description="Helical" evidence="8">
    <location>
        <begin position="204"/>
        <end position="225"/>
    </location>
</feature>
<feature type="transmembrane region" description="Helical" evidence="8">
    <location>
        <begin position="142"/>
        <end position="164"/>
    </location>
</feature>
<dbReference type="RefSeq" id="WP_211469802.1">
    <property type="nucleotide sequence ID" value="NZ_JAGSXH010000084.1"/>
</dbReference>
<keyword evidence="11" id="KW-1185">Reference proteome</keyword>
<feature type="compositionally biased region" description="Gly residues" evidence="7">
    <location>
        <begin position="530"/>
        <end position="543"/>
    </location>
</feature>
<evidence type="ECO:0000259" key="9">
    <source>
        <dbReference type="PROSITE" id="PS50850"/>
    </source>
</evidence>
<name>A0A8J7WSR2_9ACTN</name>
<dbReference type="InterPro" id="IPR011701">
    <property type="entry name" value="MFS"/>
</dbReference>
<feature type="transmembrane region" description="Helical" evidence="8">
    <location>
        <begin position="83"/>
        <end position="102"/>
    </location>
</feature>
<evidence type="ECO:0000256" key="5">
    <source>
        <dbReference type="ARBA" id="ARBA00022989"/>
    </source>
</evidence>
<feature type="region of interest" description="Disordered" evidence="7">
    <location>
        <begin position="528"/>
        <end position="565"/>
    </location>
</feature>
<dbReference type="InterPro" id="IPR020846">
    <property type="entry name" value="MFS_dom"/>
</dbReference>
<keyword evidence="4 8" id="KW-0812">Transmembrane</keyword>
<feature type="transmembrane region" description="Helical" evidence="8">
    <location>
        <begin position="170"/>
        <end position="192"/>
    </location>
</feature>
<dbReference type="PROSITE" id="PS50850">
    <property type="entry name" value="MFS"/>
    <property type="match status" value="1"/>
</dbReference>
<evidence type="ECO:0000256" key="1">
    <source>
        <dbReference type="ARBA" id="ARBA00004651"/>
    </source>
</evidence>
<feature type="domain" description="Major facilitator superfamily (MFS) profile" evidence="9">
    <location>
        <begin position="17"/>
        <end position="565"/>
    </location>
</feature>
<protein>
    <submittedName>
        <fullName evidence="10">MFS transporter</fullName>
    </submittedName>
</protein>
<evidence type="ECO:0000313" key="11">
    <source>
        <dbReference type="Proteomes" id="UP000677913"/>
    </source>
</evidence>
<accession>A0A8J7WSR2</accession>
<dbReference type="Gene3D" id="1.20.1720.10">
    <property type="entry name" value="Multidrug resistance protein D"/>
    <property type="match status" value="1"/>
</dbReference>
<reference evidence="10" key="1">
    <citation type="submission" date="2021-04" db="EMBL/GenBank/DDBJ databases">
        <title>Genome based classification of Actinospica acidithermotolerans sp. nov., an actinobacterium isolated from an Indonesian hot spring.</title>
        <authorList>
            <person name="Kusuma A.B."/>
            <person name="Putra K.E."/>
            <person name="Nafisah S."/>
            <person name="Loh J."/>
            <person name="Nouioui I."/>
            <person name="Goodfellow M."/>
        </authorList>
    </citation>
    <scope>NUCLEOTIDE SEQUENCE</scope>
    <source>
        <strain evidence="10">DSM 45618</strain>
    </source>
</reference>
<dbReference type="AlphaFoldDB" id="A0A8J7WSR2"/>
<evidence type="ECO:0000256" key="7">
    <source>
        <dbReference type="SAM" id="MobiDB-lite"/>
    </source>
</evidence>